<keyword evidence="6" id="KW-0378">Hydrolase</keyword>
<proteinExistence type="predicted"/>
<evidence type="ECO:0000256" key="11">
    <source>
        <dbReference type="SAM" id="Phobius"/>
    </source>
</evidence>
<name>A0AAE3XP72_9BACT</name>
<organism evidence="13 14">
    <name type="scientific">Aureibacter tunicatorum</name>
    <dbReference type="NCBI Taxonomy" id="866807"/>
    <lineage>
        <taxon>Bacteria</taxon>
        <taxon>Pseudomonadati</taxon>
        <taxon>Bacteroidota</taxon>
        <taxon>Cytophagia</taxon>
        <taxon>Cytophagales</taxon>
        <taxon>Persicobacteraceae</taxon>
        <taxon>Aureibacter</taxon>
    </lineage>
</organism>
<dbReference type="EMBL" id="JAVDQD010000004">
    <property type="protein sequence ID" value="MDR6240168.1"/>
    <property type="molecule type" value="Genomic_DNA"/>
</dbReference>
<feature type="domain" description="Peptidase M48" evidence="12">
    <location>
        <begin position="45"/>
        <end position="310"/>
    </location>
</feature>
<dbReference type="PANTHER" id="PTHR43221">
    <property type="entry name" value="PROTEASE HTPX"/>
    <property type="match status" value="1"/>
</dbReference>
<dbReference type="GO" id="GO:0004222">
    <property type="term" value="F:metalloendopeptidase activity"/>
    <property type="evidence" value="ECO:0007669"/>
    <property type="project" value="InterPro"/>
</dbReference>
<dbReference type="InterPro" id="IPR001915">
    <property type="entry name" value="Peptidase_M48"/>
</dbReference>
<comment type="caution">
    <text evidence="13">The sequence shown here is derived from an EMBL/GenBank/DDBJ whole genome shotgun (WGS) entry which is preliminary data.</text>
</comment>
<evidence type="ECO:0000256" key="2">
    <source>
        <dbReference type="ARBA" id="ARBA00022475"/>
    </source>
</evidence>
<keyword evidence="2" id="KW-1003">Cell membrane</keyword>
<keyword evidence="4 11" id="KW-0812">Transmembrane</keyword>
<dbReference type="Gene3D" id="3.30.2010.10">
    <property type="entry name" value="Metalloproteases ('zincins'), catalytic domain"/>
    <property type="match status" value="1"/>
</dbReference>
<evidence type="ECO:0000256" key="1">
    <source>
        <dbReference type="ARBA" id="ARBA00001947"/>
    </source>
</evidence>
<dbReference type="GO" id="GO:0006508">
    <property type="term" value="P:proteolysis"/>
    <property type="evidence" value="ECO:0007669"/>
    <property type="project" value="UniProtKB-KW"/>
</dbReference>
<evidence type="ECO:0000259" key="12">
    <source>
        <dbReference type="Pfam" id="PF01435"/>
    </source>
</evidence>
<evidence type="ECO:0000256" key="8">
    <source>
        <dbReference type="ARBA" id="ARBA00022989"/>
    </source>
</evidence>
<keyword evidence="7" id="KW-0862">Zinc</keyword>
<evidence type="ECO:0000313" key="13">
    <source>
        <dbReference type="EMBL" id="MDR6240168.1"/>
    </source>
</evidence>
<evidence type="ECO:0000256" key="10">
    <source>
        <dbReference type="ARBA" id="ARBA00023136"/>
    </source>
</evidence>
<keyword evidence="9" id="KW-0482">Metalloprotease</keyword>
<keyword evidence="10 11" id="KW-0472">Membrane</keyword>
<comment type="cofactor">
    <cofactor evidence="1">
        <name>Zn(2+)</name>
        <dbReference type="ChEBI" id="CHEBI:29105"/>
    </cofactor>
</comment>
<evidence type="ECO:0000256" key="9">
    <source>
        <dbReference type="ARBA" id="ARBA00023049"/>
    </source>
</evidence>
<gene>
    <name evidence="13" type="ORF">HNQ88_003234</name>
</gene>
<dbReference type="AlphaFoldDB" id="A0AAE3XP72"/>
<dbReference type="CDD" id="cd07328">
    <property type="entry name" value="M48_Ste24p_like"/>
    <property type="match status" value="1"/>
</dbReference>
<evidence type="ECO:0000256" key="3">
    <source>
        <dbReference type="ARBA" id="ARBA00022670"/>
    </source>
</evidence>
<accession>A0AAE3XP72</accession>
<dbReference type="InterPro" id="IPR050083">
    <property type="entry name" value="HtpX_protease"/>
</dbReference>
<keyword evidence="3 13" id="KW-0645">Protease</keyword>
<dbReference type="GO" id="GO:0046872">
    <property type="term" value="F:metal ion binding"/>
    <property type="evidence" value="ECO:0007669"/>
    <property type="project" value="UniProtKB-KW"/>
</dbReference>
<evidence type="ECO:0000313" key="14">
    <source>
        <dbReference type="Proteomes" id="UP001185092"/>
    </source>
</evidence>
<sequence>MNIFTIGLGVGLASMGVLVLIFLLKFIFKSHKKDRSHLIEVTKAEEPQLFAMIEEIVLKVGTNFPKKVYLSAEVNAAVFYDSSFWSMFFPVQKNLLIGMGLINGISKDELKAILSHEFGHFSQRTMKVGSYVYNVNQVIHNMLYENEGFDNLINKWANASGYFAFFASLAYRIISGIQWLLIQVYEIVNKSFLSLSREMEFQADEIAANVTGIAPLKSSLLRTELIDYSFNEVLTFYERNFSKGLRSENLFEEQSYVLDFLAKENELSIVNNLPEISLEEMNKFNKSKLVIEDQWSSHPSTEQRIERLLSLKFGEQGQSSRLATSVFLNSEKLQNKLTKLLFSQVKFESETKALSLTGFKGEYRKAFLENSFDKLYNGYYDNKNPNLFEMDTVSDVALENTKLEELFSSEVKDKVYVVLALISDMQVIEQVCQKLIPIKSFDYDGIRYTRKTCSALLSTLRLELEKQQNQISENDKAIYSYFLTTEKQNGSEGNLKQMYQEFFEFDRQYDKRMELFNRLTESLSFVNYVLAPDQIKENFLNLEPLEAQFKSDIESLMKEKKIIERIDSEHKEKIDLYLSKKWQYFGVETYFDENIQMLFMVINIYVQLLDNAFFLKKKDLLNYQVSLISVLKEA</sequence>
<protein>
    <submittedName>
        <fullName evidence="13">Zn-dependent protease with chaperone function</fullName>
    </submittedName>
</protein>
<dbReference type="RefSeq" id="WP_309940039.1">
    <property type="nucleotide sequence ID" value="NZ_AP025305.1"/>
</dbReference>
<evidence type="ECO:0000256" key="7">
    <source>
        <dbReference type="ARBA" id="ARBA00022833"/>
    </source>
</evidence>
<feature type="transmembrane region" description="Helical" evidence="11">
    <location>
        <begin position="162"/>
        <end position="182"/>
    </location>
</feature>
<dbReference type="Pfam" id="PF01435">
    <property type="entry name" value="Peptidase_M48"/>
    <property type="match status" value="1"/>
</dbReference>
<keyword evidence="14" id="KW-1185">Reference proteome</keyword>
<evidence type="ECO:0000256" key="5">
    <source>
        <dbReference type="ARBA" id="ARBA00022723"/>
    </source>
</evidence>
<dbReference type="Proteomes" id="UP001185092">
    <property type="component" value="Unassembled WGS sequence"/>
</dbReference>
<feature type="transmembrane region" description="Helical" evidence="11">
    <location>
        <begin position="6"/>
        <end position="28"/>
    </location>
</feature>
<evidence type="ECO:0000256" key="6">
    <source>
        <dbReference type="ARBA" id="ARBA00022801"/>
    </source>
</evidence>
<evidence type="ECO:0000256" key="4">
    <source>
        <dbReference type="ARBA" id="ARBA00022692"/>
    </source>
</evidence>
<keyword evidence="8 11" id="KW-1133">Transmembrane helix</keyword>
<keyword evidence="5" id="KW-0479">Metal-binding</keyword>
<reference evidence="13" key="1">
    <citation type="submission" date="2023-07" db="EMBL/GenBank/DDBJ databases">
        <title>Genomic Encyclopedia of Type Strains, Phase IV (KMG-IV): sequencing the most valuable type-strain genomes for metagenomic binning, comparative biology and taxonomic classification.</title>
        <authorList>
            <person name="Goeker M."/>
        </authorList>
    </citation>
    <scope>NUCLEOTIDE SEQUENCE</scope>
    <source>
        <strain evidence="13">DSM 26174</strain>
    </source>
</reference>
<dbReference type="PANTHER" id="PTHR43221:SF2">
    <property type="entry name" value="PROTEASE HTPX HOMOLOG"/>
    <property type="match status" value="1"/>
</dbReference>